<gene>
    <name evidence="2" type="ORF">HYN43_011025</name>
</gene>
<evidence type="ECO:0000313" key="3">
    <source>
        <dbReference type="Proteomes" id="UP000270046"/>
    </source>
</evidence>
<dbReference type="Proteomes" id="UP000270046">
    <property type="component" value="Chromosome"/>
</dbReference>
<feature type="compositionally biased region" description="Polar residues" evidence="1">
    <location>
        <begin position="55"/>
        <end position="70"/>
    </location>
</feature>
<dbReference type="AlphaFoldDB" id="A0A494VKT5"/>
<evidence type="ECO:0000256" key="1">
    <source>
        <dbReference type="SAM" id="MobiDB-lite"/>
    </source>
</evidence>
<dbReference type="RefSeq" id="WP_119409397.1">
    <property type="nucleotide sequence ID" value="NZ_CP032869.1"/>
</dbReference>
<protein>
    <submittedName>
        <fullName evidence="2">Uncharacterized protein</fullName>
    </submittedName>
</protein>
<name>A0A494VKT5_9SPHI</name>
<evidence type="ECO:0000313" key="2">
    <source>
        <dbReference type="EMBL" id="AYL95787.1"/>
    </source>
</evidence>
<accession>A0A494VKT5</accession>
<dbReference type="KEGG" id="muh:HYN43_011025"/>
<feature type="region of interest" description="Disordered" evidence="1">
    <location>
        <begin position="35"/>
        <end position="70"/>
    </location>
</feature>
<reference evidence="2 3" key="1">
    <citation type="submission" date="2018-10" db="EMBL/GenBank/DDBJ databases">
        <title>Genome sequencing of Mucilaginibacter sp. HYN0043.</title>
        <authorList>
            <person name="Kim M."/>
            <person name="Yi H."/>
        </authorList>
    </citation>
    <scope>NUCLEOTIDE SEQUENCE [LARGE SCALE GENOMIC DNA]</scope>
    <source>
        <strain evidence="2 3">HYN0043</strain>
    </source>
</reference>
<proteinExistence type="predicted"/>
<sequence length="70" mass="8164">MNDRKFKLLLKVINFLSVVSFEKYWKNGVKIVFRKKKRNDSHQPSSETGHESLPKVNSTPQNVTYKAQAK</sequence>
<organism evidence="2 3">
    <name type="scientific">Mucilaginibacter celer</name>
    <dbReference type="NCBI Taxonomy" id="2305508"/>
    <lineage>
        <taxon>Bacteria</taxon>
        <taxon>Pseudomonadati</taxon>
        <taxon>Bacteroidota</taxon>
        <taxon>Sphingobacteriia</taxon>
        <taxon>Sphingobacteriales</taxon>
        <taxon>Sphingobacteriaceae</taxon>
        <taxon>Mucilaginibacter</taxon>
    </lineage>
</organism>
<dbReference type="EMBL" id="CP032869">
    <property type="protein sequence ID" value="AYL95787.1"/>
    <property type="molecule type" value="Genomic_DNA"/>
</dbReference>
<keyword evidence="3" id="KW-1185">Reference proteome</keyword>